<dbReference type="Proteomes" id="UP000828390">
    <property type="component" value="Unassembled WGS sequence"/>
</dbReference>
<name>A0A9D4RQD7_DREPO</name>
<evidence type="ECO:0000256" key="1">
    <source>
        <dbReference type="SAM" id="MobiDB-lite"/>
    </source>
</evidence>
<dbReference type="AlphaFoldDB" id="A0A9D4RQD7"/>
<reference evidence="2" key="1">
    <citation type="journal article" date="2019" name="bioRxiv">
        <title>The Genome of the Zebra Mussel, Dreissena polymorpha: A Resource for Invasive Species Research.</title>
        <authorList>
            <person name="McCartney M.A."/>
            <person name="Auch B."/>
            <person name="Kono T."/>
            <person name="Mallez S."/>
            <person name="Zhang Y."/>
            <person name="Obille A."/>
            <person name="Becker A."/>
            <person name="Abrahante J.E."/>
            <person name="Garbe J."/>
            <person name="Badalamenti J.P."/>
            <person name="Herman A."/>
            <person name="Mangelson H."/>
            <person name="Liachko I."/>
            <person name="Sullivan S."/>
            <person name="Sone E.D."/>
            <person name="Koren S."/>
            <person name="Silverstein K.A.T."/>
            <person name="Beckman K.B."/>
            <person name="Gohl D.M."/>
        </authorList>
    </citation>
    <scope>NUCLEOTIDE SEQUENCE</scope>
    <source>
        <strain evidence="2">Duluth1</strain>
        <tissue evidence="2">Whole animal</tissue>
    </source>
</reference>
<reference evidence="2" key="2">
    <citation type="submission" date="2020-11" db="EMBL/GenBank/DDBJ databases">
        <authorList>
            <person name="McCartney M.A."/>
            <person name="Auch B."/>
            <person name="Kono T."/>
            <person name="Mallez S."/>
            <person name="Becker A."/>
            <person name="Gohl D.M."/>
            <person name="Silverstein K.A.T."/>
            <person name="Koren S."/>
            <person name="Bechman K.B."/>
            <person name="Herman A."/>
            <person name="Abrahante J.E."/>
            <person name="Garbe J."/>
        </authorList>
    </citation>
    <scope>NUCLEOTIDE SEQUENCE</scope>
    <source>
        <strain evidence="2">Duluth1</strain>
        <tissue evidence="2">Whole animal</tissue>
    </source>
</reference>
<organism evidence="2 3">
    <name type="scientific">Dreissena polymorpha</name>
    <name type="common">Zebra mussel</name>
    <name type="synonym">Mytilus polymorpha</name>
    <dbReference type="NCBI Taxonomy" id="45954"/>
    <lineage>
        <taxon>Eukaryota</taxon>
        <taxon>Metazoa</taxon>
        <taxon>Spiralia</taxon>
        <taxon>Lophotrochozoa</taxon>
        <taxon>Mollusca</taxon>
        <taxon>Bivalvia</taxon>
        <taxon>Autobranchia</taxon>
        <taxon>Heteroconchia</taxon>
        <taxon>Euheterodonta</taxon>
        <taxon>Imparidentia</taxon>
        <taxon>Neoheterodontei</taxon>
        <taxon>Myida</taxon>
        <taxon>Dreissenoidea</taxon>
        <taxon>Dreissenidae</taxon>
        <taxon>Dreissena</taxon>
    </lineage>
</organism>
<keyword evidence="3" id="KW-1185">Reference proteome</keyword>
<feature type="compositionally biased region" description="Polar residues" evidence="1">
    <location>
        <begin position="151"/>
        <end position="165"/>
    </location>
</feature>
<protein>
    <submittedName>
        <fullName evidence="2">Uncharacterized protein</fullName>
    </submittedName>
</protein>
<evidence type="ECO:0000313" key="3">
    <source>
        <dbReference type="Proteomes" id="UP000828390"/>
    </source>
</evidence>
<gene>
    <name evidence="2" type="ORF">DPMN_038556</name>
</gene>
<feature type="region of interest" description="Disordered" evidence="1">
    <location>
        <begin position="123"/>
        <end position="165"/>
    </location>
</feature>
<evidence type="ECO:0000313" key="2">
    <source>
        <dbReference type="EMBL" id="KAH3875293.1"/>
    </source>
</evidence>
<sequence>MNERLDTYENLTNMEDGIDRLNDEYGDRLAPRTLGQRNVSAMEKIIVTLRYFASGDFQINDGDIHKLSQPSVSRTVTQFTEMLANQETMTRNITFPTSMHDITRVKTDFQGIANFANVVGSRVAPDDTPATEQHIQDIDPDTKVPDGRTAGRTTPKQYPSASGGG</sequence>
<feature type="compositionally biased region" description="Basic and acidic residues" evidence="1">
    <location>
        <begin position="134"/>
        <end position="146"/>
    </location>
</feature>
<accession>A0A9D4RQD7</accession>
<dbReference type="EMBL" id="JAIWYP010000002">
    <property type="protein sequence ID" value="KAH3875293.1"/>
    <property type="molecule type" value="Genomic_DNA"/>
</dbReference>
<comment type="caution">
    <text evidence="2">The sequence shown here is derived from an EMBL/GenBank/DDBJ whole genome shotgun (WGS) entry which is preliminary data.</text>
</comment>
<proteinExistence type="predicted"/>